<dbReference type="OrthoDB" id="2478686at2759"/>
<proteinExistence type="predicted"/>
<dbReference type="AlphaFoldDB" id="A0A9N9E2K9"/>
<gene>
    <name evidence="1" type="ORF">CPELLU_LOCUS9640</name>
</gene>
<organism evidence="1 2">
    <name type="scientific">Cetraspora pellucida</name>
    <dbReference type="NCBI Taxonomy" id="1433469"/>
    <lineage>
        <taxon>Eukaryota</taxon>
        <taxon>Fungi</taxon>
        <taxon>Fungi incertae sedis</taxon>
        <taxon>Mucoromycota</taxon>
        <taxon>Glomeromycotina</taxon>
        <taxon>Glomeromycetes</taxon>
        <taxon>Diversisporales</taxon>
        <taxon>Gigasporaceae</taxon>
        <taxon>Cetraspora</taxon>
    </lineage>
</organism>
<protein>
    <submittedName>
        <fullName evidence="1">7252_t:CDS:1</fullName>
    </submittedName>
</protein>
<reference evidence="1" key="1">
    <citation type="submission" date="2021-06" db="EMBL/GenBank/DDBJ databases">
        <authorList>
            <person name="Kallberg Y."/>
            <person name="Tangrot J."/>
            <person name="Rosling A."/>
        </authorList>
    </citation>
    <scope>NUCLEOTIDE SEQUENCE</scope>
    <source>
        <strain evidence="1">FL966</strain>
    </source>
</reference>
<evidence type="ECO:0000313" key="1">
    <source>
        <dbReference type="EMBL" id="CAG8657392.1"/>
    </source>
</evidence>
<dbReference type="Proteomes" id="UP000789759">
    <property type="component" value="Unassembled WGS sequence"/>
</dbReference>
<name>A0A9N9E2K9_9GLOM</name>
<keyword evidence="2" id="KW-1185">Reference proteome</keyword>
<evidence type="ECO:0000313" key="2">
    <source>
        <dbReference type="Proteomes" id="UP000789759"/>
    </source>
</evidence>
<dbReference type="EMBL" id="CAJVQA010007479">
    <property type="protein sequence ID" value="CAG8657392.1"/>
    <property type="molecule type" value="Genomic_DNA"/>
</dbReference>
<sequence length="105" mass="12553">MKLDHSYEELDGLYDSSQELNDSSQKFNYLSHDFLQEFDFLQKFNDYPQELGDYSKDSIILYKEKRQTFTYKIIKEGIYPPVPTLKYTLAPNKYKIPDNYIVKTT</sequence>
<comment type="caution">
    <text evidence="1">The sequence shown here is derived from an EMBL/GenBank/DDBJ whole genome shotgun (WGS) entry which is preliminary data.</text>
</comment>
<accession>A0A9N9E2K9</accession>